<evidence type="ECO:0000313" key="1">
    <source>
        <dbReference type="EMBL" id="KIM69380.1"/>
    </source>
</evidence>
<protein>
    <submittedName>
        <fullName evidence="1">Uncharacterized protein</fullName>
    </submittedName>
</protein>
<dbReference type="AlphaFoldDB" id="A0A0C3E9F4"/>
<accession>A0A0C3E9F4</accession>
<reference evidence="1 2" key="1">
    <citation type="submission" date="2014-04" db="EMBL/GenBank/DDBJ databases">
        <authorList>
            <consortium name="DOE Joint Genome Institute"/>
            <person name="Kuo A."/>
            <person name="Kohler A."/>
            <person name="Nagy L.G."/>
            <person name="Floudas D."/>
            <person name="Copeland A."/>
            <person name="Barry K.W."/>
            <person name="Cichocki N."/>
            <person name="Veneault-Fourrey C."/>
            <person name="LaButti K."/>
            <person name="Lindquist E.A."/>
            <person name="Lipzen A."/>
            <person name="Lundell T."/>
            <person name="Morin E."/>
            <person name="Murat C."/>
            <person name="Sun H."/>
            <person name="Tunlid A."/>
            <person name="Henrissat B."/>
            <person name="Grigoriev I.V."/>
            <person name="Hibbett D.S."/>
            <person name="Martin F."/>
            <person name="Nordberg H.P."/>
            <person name="Cantor M.N."/>
            <person name="Hua S.X."/>
        </authorList>
    </citation>
    <scope>NUCLEOTIDE SEQUENCE [LARGE SCALE GENOMIC DNA]</scope>
    <source>
        <strain evidence="1 2">Foug A</strain>
    </source>
</reference>
<dbReference type="Proteomes" id="UP000053989">
    <property type="component" value="Unassembled WGS sequence"/>
</dbReference>
<name>A0A0C3E9F4_9AGAM</name>
<dbReference type="EMBL" id="KN822006">
    <property type="protein sequence ID" value="KIM69380.1"/>
    <property type="molecule type" value="Genomic_DNA"/>
</dbReference>
<proteinExistence type="predicted"/>
<evidence type="ECO:0000313" key="2">
    <source>
        <dbReference type="Proteomes" id="UP000053989"/>
    </source>
</evidence>
<keyword evidence="2" id="KW-1185">Reference proteome</keyword>
<gene>
    <name evidence="1" type="ORF">SCLCIDRAFT_1207781</name>
</gene>
<dbReference type="HOGENOM" id="CLU_2832680_0_0_1"/>
<organism evidence="1 2">
    <name type="scientific">Scleroderma citrinum Foug A</name>
    <dbReference type="NCBI Taxonomy" id="1036808"/>
    <lineage>
        <taxon>Eukaryota</taxon>
        <taxon>Fungi</taxon>
        <taxon>Dikarya</taxon>
        <taxon>Basidiomycota</taxon>
        <taxon>Agaricomycotina</taxon>
        <taxon>Agaricomycetes</taxon>
        <taxon>Agaricomycetidae</taxon>
        <taxon>Boletales</taxon>
        <taxon>Sclerodermatineae</taxon>
        <taxon>Sclerodermataceae</taxon>
        <taxon>Scleroderma</taxon>
    </lineage>
</organism>
<reference evidence="2" key="2">
    <citation type="submission" date="2015-01" db="EMBL/GenBank/DDBJ databases">
        <title>Evolutionary Origins and Diversification of the Mycorrhizal Mutualists.</title>
        <authorList>
            <consortium name="DOE Joint Genome Institute"/>
            <consortium name="Mycorrhizal Genomics Consortium"/>
            <person name="Kohler A."/>
            <person name="Kuo A."/>
            <person name="Nagy L.G."/>
            <person name="Floudas D."/>
            <person name="Copeland A."/>
            <person name="Barry K.W."/>
            <person name="Cichocki N."/>
            <person name="Veneault-Fourrey C."/>
            <person name="LaButti K."/>
            <person name="Lindquist E.A."/>
            <person name="Lipzen A."/>
            <person name="Lundell T."/>
            <person name="Morin E."/>
            <person name="Murat C."/>
            <person name="Riley R."/>
            <person name="Ohm R."/>
            <person name="Sun H."/>
            <person name="Tunlid A."/>
            <person name="Henrissat B."/>
            <person name="Grigoriev I.V."/>
            <person name="Hibbett D.S."/>
            <person name="Martin F."/>
        </authorList>
    </citation>
    <scope>NUCLEOTIDE SEQUENCE [LARGE SCALE GENOMIC DNA]</scope>
    <source>
        <strain evidence="2">Foug A</strain>
    </source>
</reference>
<sequence>MVNHGARMPWVTPLKTNLKTSTLAFVDNEVGLSVGVLSTNSAYTASIAPFTFVEGGDAFVSAHLGN</sequence>
<dbReference type="InParanoid" id="A0A0C3E9F4"/>